<sequence>MSEADIPTKWIVLTVNQVQTVAFGFLAKEGMIHFPLLRSHLQWLSCVVFGVFLGVCFVDLLSEAILECNNFGPGECSDNRRFMSTWPFFMIGFFVLRIIEYLLRKIFISELCYRHHDTRETMENRENRARKYAATITLVFSLMLYSAVEGIRLFVQSLYSNFASTAFGRVIPYSIVAVSIALKLSEASLTVCLVALALIFSSGFLGGVIGYAIQNHDDYYVGPSFYHYETLPTCNEYISSVIMTRKILAQTLLGAMTFFTFFMVKPECSKELTKPHYWAASAIGFALYGGLTYVKLYCTWC</sequence>
<comment type="caution">
    <text evidence="2">The sequence shown here is derived from an EMBL/GenBank/DDBJ whole genome shotgun (WGS) entry which is preliminary data.</text>
</comment>
<gene>
    <name evidence="2" type="ORF">CYNAS_LOCUS11024</name>
</gene>
<feature type="transmembrane region" description="Helical" evidence="1">
    <location>
        <begin position="132"/>
        <end position="155"/>
    </location>
</feature>
<dbReference type="GO" id="GO:0016020">
    <property type="term" value="C:membrane"/>
    <property type="evidence" value="ECO:0007669"/>
    <property type="project" value="TreeGrafter"/>
</dbReference>
<proteinExistence type="predicted"/>
<keyword evidence="1" id="KW-0812">Transmembrane</keyword>
<dbReference type="AlphaFoldDB" id="A0AA36GVB6"/>
<evidence type="ECO:0000313" key="3">
    <source>
        <dbReference type="Proteomes" id="UP001176961"/>
    </source>
</evidence>
<evidence type="ECO:0000313" key="2">
    <source>
        <dbReference type="EMBL" id="CAJ0599041.1"/>
    </source>
</evidence>
<feature type="transmembrane region" description="Helical" evidence="1">
    <location>
        <begin position="247"/>
        <end position="264"/>
    </location>
</feature>
<dbReference type="PANTHER" id="PTHR11040">
    <property type="entry name" value="ZINC/IRON TRANSPORTER"/>
    <property type="match status" value="1"/>
</dbReference>
<feature type="transmembrane region" description="Helical" evidence="1">
    <location>
        <begin position="161"/>
        <end position="182"/>
    </location>
</feature>
<feature type="transmembrane region" description="Helical" evidence="1">
    <location>
        <begin position="276"/>
        <end position="294"/>
    </location>
</feature>
<dbReference type="PANTHER" id="PTHR11040:SF44">
    <property type="entry name" value="PROTEIN ZNTC-RELATED"/>
    <property type="match status" value="1"/>
</dbReference>
<accession>A0AA36GVB6</accession>
<dbReference type="GO" id="GO:0005385">
    <property type="term" value="F:zinc ion transmembrane transporter activity"/>
    <property type="evidence" value="ECO:0007669"/>
    <property type="project" value="TreeGrafter"/>
</dbReference>
<feature type="transmembrane region" description="Helical" evidence="1">
    <location>
        <begin position="189"/>
        <end position="213"/>
    </location>
</feature>
<organism evidence="2 3">
    <name type="scientific">Cylicocyclus nassatus</name>
    <name type="common">Nematode worm</name>
    <dbReference type="NCBI Taxonomy" id="53992"/>
    <lineage>
        <taxon>Eukaryota</taxon>
        <taxon>Metazoa</taxon>
        <taxon>Ecdysozoa</taxon>
        <taxon>Nematoda</taxon>
        <taxon>Chromadorea</taxon>
        <taxon>Rhabditida</taxon>
        <taxon>Rhabditina</taxon>
        <taxon>Rhabditomorpha</taxon>
        <taxon>Strongyloidea</taxon>
        <taxon>Strongylidae</taxon>
        <taxon>Cylicocyclus</taxon>
    </lineage>
</organism>
<keyword evidence="1" id="KW-0472">Membrane</keyword>
<dbReference type="Proteomes" id="UP001176961">
    <property type="component" value="Unassembled WGS sequence"/>
</dbReference>
<feature type="transmembrane region" description="Helical" evidence="1">
    <location>
        <begin position="86"/>
        <end position="103"/>
    </location>
</feature>
<reference evidence="2" key="1">
    <citation type="submission" date="2023-07" db="EMBL/GenBank/DDBJ databases">
        <authorList>
            <consortium name="CYATHOMIX"/>
        </authorList>
    </citation>
    <scope>NUCLEOTIDE SEQUENCE</scope>
    <source>
        <strain evidence="2">N/A</strain>
    </source>
</reference>
<name>A0AA36GVB6_CYLNA</name>
<dbReference type="EMBL" id="CATQJL010000223">
    <property type="protein sequence ID" value="CAJ0599041.1"/>
    <property type="molecule type" value="Genomic_DNA"/>
</dbReference>
<keyword evidence="3" id="KW-1185">Reference proteome</keyword>
<protein>
    <submittedName>
        <fullName evidence="2">Uncharacterized protein</fullName>
    </submittedName>
</protein>
<keyword evidence="1" id="KW-1133">Transmembrane helix</keyword>
<evidence type="ECO:0000256" key="1">
    <source>
        <dbReference type="SAM" id="Phobius"/>
    </source>
</evidence>
<feature type="transmembrane region" description="Helical" evidence="1">
    <location>
        <begin position="41"/>
        <end position="66"/>
    </location>
</feature>